<dbReference type="OrthoDB" id="48988at2759"/>
<dbReference type="InterPro" id="IPR050523">
    <property type="entry name" value="AKR_Detox_Biosynth"/>
</dbReference>
<sequence>MSFLLTKDKPDSLLKYHRILSPSCSVKVSPLCLGSMNFGEIWKGHLGECSKETTFAILDHFYAKGGNFIDTANVYMAGESEQWIGEWMHLRGLRDRMVIATKYTSSTRFMAMEPDGGILSNFGGSNKKSLRISLEKSLQSLQTDYVDVLYVHAWEGISSIPEIMRALDDVVRAGKVLYLGVSNWPAWIVVKANEYARQHGLTPFVVYEGRWNAAHREIERDILPMCKAEGMGITVWSPLGSGKFRIDSKEEPGRKWGGDPGQASLEDFHKFAVVMDKIGKKKGTDAMGVALRYVMLKAPYVFPIIGGRKTEHLQRNIDALSIDLSDEEILEIEGAVPFDFGYPHSLISGNPYKTISSGDPCYFIQACCYFEGVEDPKAIHPQQ</sequence>
<reference evidence="5 6" key="1">
    <citation type="submission" date="2015-10" db="EMBL/GenBank/DDBJ databases">
        <title>Full genome of DAOMC 229536 Phialocephala scopiformis, a fungal endophyte of spruce producing the potent anti-insectan compound rugulosin.</title>
        <authorList>
            <consortium name="DOE Joint Genome Institute"/>
            <person name="Walker A.K."/>
            <person name="Frasz S.L."/>
            <person name="Seifert K.A."/>
            <person name="Miller J.D."/>
            <person name="Mondo S.J."/>
            <person name="Labutti K."/>
            <person name="Lipzen A."/>
            <person name="Dockter R."/>
            <person name="Kennedy M."/>
            <person name="Grigoriev I.V."/>
            <person name="Spatafora J.W."/>
        </authorList>
    </citation>
    <scope>NUCLEOTIDE SEQUENCE [LARGE SCALE GENOMIC DNA]</scope>
    <source>
        <strain evidence="5 6">CBS 120377</strain>
    </source>
</reference>
<dbReference type="KEGG" id="psco:LY89DRAFT_709241"/>
<dbReference type="GeneID" id="28827473"/>
<dbReference type="PANTHER" id="PTHR43364">
    <property type="entry name" value="NADH-SPECIFIC METHYLGLYOXAL REDUCTASE-RELATED"/>
    <property type="match status" value="1"/>
</dbReference>
<protein>
    <submittedName>
        <fullName evidence="5">Norsolorinic acid reductase</fullName>
    </submittedName>
</protein>
<organism evidence="5 6">
    <name type="scientific">Mollisia scopiformis</name>
    <name type="common">Conifer needle endophyte fungus</name>
    <name type="synonym">Phialocephala scopiformis</name>
    <dbReference type="NCBI Taxonomy" id="149040"/>
    <lineage>
        <taxon>Eukaryota</taxon>
        <taxon>Fungi</taxon>
        <taxon>Dikarya</taxon>
        <taxon>Ascomycota</taxon>
        <taxon>Pezizomycotina</taxon>
        <taxon>Leotiomycetes</taxon>
        <taxon>Helotiales</taxon>
        <taxon>Mollisiaceae</taxon>
        <taxon>Mollisia</taxon>
    </lineage>
</organism>
<dbReference type="GO" id="GO:0016491">
    <property type="term" value="F:oxidoreductase activity"/>
    <property type="evidence" value="ECO:0007669"/>
    <property type="project" value="UniProtKB-KW"/>
</dbReference>
<dbReference type="Proteomes" id="UP000070700">
    <property type="component" value="Unassembled WGS sequence"/>
</dbReference>
<name>A0A194WZW6_MOLSC</name>
<comment type="similarity">
    <text evidence="3">Belongs to the aldo/keto reductase family. Aldo/keto reductase 2 subfamily.</text>
</comment>
<dbReference type="InParanoid" id="A0A194WZW6"/>
<keyword evidence="1" id="KW-0521">NADP</keyword>
<dbReference type="Pfam" id="PF00248">
    <property type="entry name" value="Aldo_ket_red"/>
    <property type="match status" value="1"/>
</dbReference>
<dbReference type="InterPro" id="IPR023210">
    <property type="entry name" value="NADP_OxRdtase_dom"/>
</dbReference>
<dbReference type="InterPro" id="IPR036812">
    <property type="entry name" value="NAD(P)_OxRdtase_dom_sf"/>
</dbReference>
<dbReference type="Gene3D" id="3.20.20.100">
    <property type="entry name" value="NADP-dependent oxidoreductase domain"/>
    <property type="match status" value="1"/>
</dbReference>
<evidence type="ECO:0000259" key="4">
    <source>
        <dbReference type="Pfam" id="PF00248"/>
    </source>
</evidence>
<evidence type="ECO:0000256" key="2">
    <source>
        <dbReference type="ARBA" id="ARBA00023002"/>
    </source>
</evidence>
<evidence type="ECO:0000256" key="1">
    <source>
        <dbReference type="ARBA" id="ARBA00022857"/>
    </source>
</evidence>
<dbReference type="SUPFAM" id="SSF51430">
    <property type="entry name" value="NAD(P)-linked oxidoreductase"/>
    <property type="match status" value="1"/>
</dbReference>
<dbReference type="AlphaFoldDB" id="A0A194WZW6"/>
<feature type="domain" description="NADP-dependent oxidoreductase" evidence="4">
    <location>
        <begin position="30"/>
        <end position="334"/>
    </location>
</feature>
<evidence type="ECO:0000256" key="3">
    <source>
        <dbReference type="ARBA" id="ARBA00038157"/>
    </source>
</evidence>
<keyword evidence="2" id="KW-0560">Oxidoreductase</keyword>
<keyword evidence="6" id="KW-1185">Reference proteome</keyword>
<gene>
    <name evidence="5" type="ORF">LY89DRAFT_709241</name>
</gene>
<dbReference type="PANTHER" id="PTHR43364:SF7">
    <property type="entry name" value="NADP-DEPENDENT OXIDOREDUCTASE DOMAIN-CONTAINING PROTEIN-RELATED"/>
    <property type="match status" value="1"/>
</dbReference>
<proteinExistence type="inferred from homology"/>
<accession>A0A194WZW6</accession>
<evidence type="ECO:0000313" key="6">
    <source>
        <dbReference type="Proteomes" id="UP000070700"/>
    </source>
</evidence>
<evidence type="ECO:0000313" key="5">
    <source>
        <dbReference type="EMBL" id="KUJ13491.1"/>
    </source>
</evidence>
<dbReference type="RefSeq" id="XP_018067846.1">
    <property type="nucleotide sequence ID" value="XM_018217747.1"/>
</dbReference>
<dbReference type="EMBL" id="KQ947422">
    <property type="protein sequence ID" value="KUJ13491.1"/>
    <property type="molecule type" value="Genomic_DNA"/>
</dbReference>